<dbReference type="GO" id="GO:0051878">
    <property type="term" value="P:lateral element assembly"/>
    <property type="evidence" value="ECO:0007669"/>
    <property type="project" value="TreeGrafter"/>
</dbReference>
<feature type="coiled-coil region" evidence="1">
    <location>
        <begin position="281"/>
        <end position="368"/>
    </location>
</feature>
<name>A0A9W7WS36_TRIRA</name>
<dbReference type="EMBL" id="JAFHDT010000007">
    <property type="protein sequence ID" value="KAI7807367.1"/>
    <property type="molecule type" value="Genomic_DNA"/>
</dbReference>
<gene>
    <name evidence="3" type="ORF">IRJ41_002686</name>
</gene>
<dbReference type="PANTHER" id="PTHR46918:SF1">
    <property type="entry name" value="SYNAPTONEMAL COMPLEX PROTEIN 1"/>
    <property type="match status" value="1"/>
</dbReference>
<evidence type="ECO:0000256" key="2">
    <source>
        <dbReference type="SAM" id="MobiDB-lite"/>
    </source>
</evidence>
<accession>A0A9W7WS36</accession>
<feature type="compositionally biased region" description="Basic and acidic residues" evidence="2">
    <location>
        <begin position="733"/>
        <end position="742"/>
    </location>
</feature>
<feature type="coiled-coil region" evidence="1">
    <location>
        <begin position="134"/>
        <end position="168"/>
    </location>
</feature>
<dbReference type="AlphaFoldDB" id="A0A9W7WS36"/>
<evidence type="ECO:0000256" key="1">
    <source>
        <dbReference type="SAM" id="Coils"/>
    </source>
</evidence>
<feature type="coiled-coil region" evidence="1">
    <location>
        <begin position="425"/>
        <end position="547"/>
    </location>
</feature>
<dbReference type="GO" id="GO:0000802">
    <property type="term" value="C:transverse filament"/>
    <property type="evidence" value="ECO:0007669"/>
    <property type="project" value="TreeGrafter"/>
</dbReference>
<proteinExistence type="predicted"/>
<dbReference type="GO" id="GO:0003690">
    <property type="term" value="F:double-stranded DNA binding"/>
    <property type="evidence" value="ECO:0007669"/>
    <property type="project" value="TreeGrafter"/>
</dbReference>
<feature type="coiled-coil region" evidence="1">
    <location>
        <begin position="571"/>
        <end position="665"/>
    </location>
</feature>
<comment type="caution">
    <text evidence="3">The sequence shown here is derived from an EMBL/GenBank/DDBJ whole genome shotgun (WGS) entry which is preliminary data.</text>
</comment>
<dbReference type="Proteomes" id="UP001059041">
    <property type="component" value="Linkage Group LG7"/>
</dbReference>
<evidence type="ECO:0000313" key="4">
    <source>
        <dbReference type="Proteomes" id="UP001059041"/>
    </source>
</evidence>
<dbReference type="Pfam" id="PF05483">
    <property type="entry name" value="SCP-1"/>
    <property type="match status" value="1"/>
</dbReference>
<keyword evidence="1" id="KW-0175">Coiled coil</keyword>
<evidence type="ECO:0000313" key="3">
    <source>
        <dbReference type="EMBL" id="KAI7807367.1"/>
    </source>
</evidence>
<feature type="region of interest" description="Disordered" evidence="2">
    <location>
        <begin position="733"/>
        <end position="759"/>
    </location>
</feature>
<dbReference type="GO" id="GO:0000801">
    <property type="term" value="C:central element"/>
    <property type="evidence" value="ECO:0007669"/>
    <property type="project" value="TreeGrafter"/>
</dbReference>
<protein>
    <submittedName>
        <fullName evidence="3">Synaptonemal complex protein 1</fullName>
    </submittedName>
</protein>
<dbReference type="GO" id="GO:0051026">
    <property type="term" value="P:chiasma assembly"/>
    <property type="evidence" value="ECO:0007669"/>
    <property type="project" value="TreeGrafter"/>
</dbReference>
<keyword evidence="4" id="KW-1185">Reference proteome</keyword>
<dbReference type="InterPro" id="IPR008827">
    <property type="entry name" value="SYCP1"/>
</dbReference>
<sequence>MQKAFNFKLLVPPRAHVNQVSALKPNETGLNEETCVFSQPVQGFNKSSDMEKSLPLTSKMVLPTKTSRTECAKKATVIPMEKEETLRSSQLFSRLLDEAEKIKMWKVRIDSDMSQQDRRLQENRKTIETQRKAIQELQFANESLSMKLEDQLNENEDLKNKSNATRNLCNILKDTFERSVEKMSVFEAEREETHDLFIQNSESIQRMGAAFESLRKQAEANQQDKLKLRECLTQMEGLKMKFESDCLVKEKEVAMLQEKVCEKESNLEDVSLKLLETQQNCNLLKESARQHQELLKNLTLDRETLEEKLKATEQFKWEIEEKQRALTNELEQSKENHVKLLQKKDAELEELNNIKEQQSHQLAEMQLTVKSLQSSLTTETLRTQDLEAKLTSVLNELSYKISELEKIEVQNDSYGKQIQILKDGLDEKSDLLNSVKEKLQTSEIQTLQLIATLEQKACQLKEAVEKDEYLEEALIKARHEFEELQKEVVLKETKVKEIEEHLSGALESGCKSSTKIERLEIDIELQRKKYKELYKELQMQKDTIQEQVDSGVVENKVLQSQLMGKNSKKELQMKDKQIKSLESKLTNLKTKLETKTTAFEECLEDIRTLRDESDNAKKLHNEELQKICSDLKEKSTFEAQLNLEVEKLKQTAMEAMKNKEDTETKCQQRISDMVALMERHKHEYDKMIEEKDAELSDKRMREAEVNASKALLEFELSHLQVENNELREQLEKVKEEKKERKGISKTPKASTSTKASFRIRTPPRTEITGSWKTNILKLDPKSDSSESNDILVQSSGVCKSPGTALKLAAIKRMRDAGWTSISSSDKKKKKINEKIFA</sequence>
<dbReference type="GO" id="GO:0001673">
    <property type="term" value="C:male germ cell nucleus"/>
    <property type="evidence" value="ECO:0007669"/>
    <property type="project" value="TreeGrafter"/>
</dbReference>
<dbReference type="PANTHER" id="PTHR46918">
    <property type="entry name" value="SYNAPTONEMAL COMPLEX PROTEIN 1"/>
    <property type="match status" value="1"/>
</dbReference>
<organism evidence="3 4">
    <name type="scientific">Triplophysa rosa</name>
    <name type="common">Cave loach</name>
    <dbReference type="NCBI Taxonomy" id="992332"/>
    <lineage>
        <taxon>Eukaryota</taxon>
        <taxon>Metazoa</taxon>
        <taxon>Chordata</taxon>
        <taxon>Craniata</taxon>
        <taxon>Vertebrata</taxon>
        <taxon>Euteleostomi</taxon>
        <taxon>Actinopterygii</taxon>
        <taxon>Neopterygii</taxon>
        <taxon>Teleostei</taxon>
        <taxon>Ostariophysi</taxon>
        <taxon>Cypriniformes</taxon>
        <taxon>Nemacheilidae</taxon>
        <taxon>Triplophysa</taxon>
    </lineage>
</organism>
<reference evidence="3" key="1">
    <citation type="submission" date="2021-02" db="EMBL/GenBank/DDBJ databases">
        <title>Comparative genomics reveals that relaxation of natural selection precedes convergent phenotypic evolution of cavefish.</title>
        <authorList>
            <person name="Peng Z."/>
        </authorList>
    </citation>
    <scope>NUCLEOTIDE SEQUENCE</scope>
    <source>
        <tissue evidence="3">Muscle</tissue>
    </source>
</reference>
<feature type="region of interest" description="Disordered" evidence="2">
    <location>
        <begin position="816"/>
        <end position="837"/>
    </location>
</feature>
<dbReference type="GO" id="GO:0000711">
    <property type="term" value="P:meiotic DNA repair synthesis"/>
    <property type="evidence" value="ECO:0007669"/>
    <property type="project" value="TreeGrafter"/>
</dbReference>
<feature type="compositionally biased region" description="Polar residues" evidence="2">
    <location>
        <begin position="785"/>
        <end position="797"/>
    </location>
</feature>
<feature type="region of interest" description="Disordered" evidence="2">
    <location>
        <begin position="777"/>
        <end position="799"/>
    </location>
</feature>